<dbReference type="InterPro" id="IPR043905">
    <property type="entry name" value="DUF5771"/>
</dbReference>
<name>A0A3G5A7Z2_9VIRU</name>
<dbReference type="Pfam" id="PF19075">
    <property type="entry name" value="DUF5771"/>
    <property type="match status" value="1"/>
</dbReference>
<organism evidence="2">
    <name type="scientific">Harvfovirus sp</name>
    <dbReference type="NCBI Taxonomy" id="2487768"/>
    <lineage>
        <taxon>Viruses</taxon>
        <taxon>Varidnaviria</taxon>
        <taxon>Bamfordvirae</taxon>
        <taxon>Nucleocytoviricota</taxon>
        <taxon>Megaviricetes</taxon>
        <taxon>Imitervirales</taxon>
        <taxon>Mimiviridae</taxon>
        <taxon>Klosneuvirinae</taxon>
    </lineage>
</organism>
<feature type="region of interest" description="Disordered" evidence="1">
    <location>
        <begin position="1"/>
        <end position="52"/>
    </location>
</feature>
<dbReference type="EMBL" id="MK072325">
    <property type="protein sequence ID" value="AYV81943.1"/>
    <property type="molecule type" value="Genomic_DNA"/>
</dbReference>
<proteinExistence type="predicted"/>
<evidence type="ECO:0000256" key="1">
    <source>
        <dbReference type="SAM" id="MobiDB-lite"/>
    </source>
</evidence>
<feature type="compositionally biased region" description="Basic residues" evidence="1">
    <location>
        <begin position="33"/>
        <end position="52"/>
    </location>
</feature>
<protein>
    <submittedName>
        <fullName evidence="2">Uncharacterized protein</fullName>
    </submittedName>
</protein>
<gene>
    <name evidence="2" type="ORF">Harvfovirus83_4</name>
</gene>
<evidence type="ECO:0000313" key="2">
    <source>
        <dbReference type="EMBL" id="AYV81943.1"/>
    </source>
</evidence>
<reference evidence="2" key="1">
    <citation type="submission" date="2018-10" db="EMBL/GenBank/DDBJ databases">
        <title>Hidden diversity of soil giant viruses.</title>
        <authorList>
            <person name="Schulz F."/>
            <person name="Alteio L."/>
            <person name="Goudeau D."/>
            <person name="Ryan E.M."/>
            <person name="Malmstrom R.R."/>
            <person name="Blanchard J."/>
            <person name="Woyke T."/>
        </authorList>
    </citation>
    <scope>NUCLEOTIDE SEQUENCE</scope>
    <source>
        <strain evidence="2">HAV1</strain>
    </source>
</reference>
<sequence>MRGNSTRERKRRISRAIAEAKRRSANNPCPSGQKKRKSYNRRSRNGSRVHVKGRCVSDRGKRAYSPKLIPPLKRGLLGQFGYNMRQSKEARHRALDKAVKKLGRSEVSKHVRALVTLQRWNPSSHDPMLQDFNYLRRKYYPERVGVYETVGY</sequence>
<accession>A0A3G5A7Z2</accession>